<gene>
    <name evidence="3" type="ORF">Cco03nite_18100</name>
</gene>
<dbReference type="Proteomes" id="UP000630887">
    <property type="component" value="Unassembled WGS sequence"/>
</dbReference>
<dbReference type="EMBL" id="BONI01000011">
    <property type="protein sequence ID" value="GIG05110.1"/>
    <property type="molecule type" value="Genomic_DNA"/>
</dbReference>
<keyword evidence="4" id="KW-1185">Reference proteome</keyword>
<keyword evidence="1" id="KW-0472">Membrane</keyword>
<evidence type="ECO:0000259" key="2">
    <source>
        <dbReference type="Pfam" id="PF00561"/>
    </source>
</evidence>
<evidence type="ECO:0000256" key="1">
    <source>
        <dbReference type="SAM" id="Phobius"/>
    </source>
</evidence>
<dbReference type="PANTHER" id="PTHR43358">
    <property type="entry name" value="ALPHA/BETA-HYDROLASE"/>
    <property type="match status" value="1"/>
</dbReference>
<dbReference type="Pfam" id="PF00561">
    <property type="entry name" value="Abhydrolase_1"/>
    <property type="match status" value="1"/>
</dbReference>
<name>A0A8J3KZU4_9ACTN</name>
<evidence type="ECO:0000313" key="3">
    <source>
        <dbReference type="EMBL" id="GIG05110.1"/>
    </source>
</evidence>
<dbReference type="AlphaFoldDB" id="A0A8J3KZU4"/>
<dbReference type="InterPro" id="IPR029058">
    <property type="entry name" value="AB_hydrolase_fold"/>
</dbReference>
<protein>
    <recommendedName>
        <fullName evidence="2">AB hydrolase-1 domain-containing protein</fullName>
    </recommendedName>
</protein>
<evidence type="ECO:0000313" key="4">
    <source>
        <dbReference type="Proteomes" id="UP000630887"/>
    </source>
</evidence>
<accession>A0A8J3KZU4</accession>
<dbReference type="InterPro" id="IPR052920">
    <property type="entry name" value="DNA-binding_regulatory"/>
</dbReference>
<dbReference type="PANTHER" id="PTHR43358:SF4">
    <property type="entry name" value="ALPHA_BETA HYDROLASE FOLD-1 DOMAIN-CONTAINING PROTEIN"/>
    <property type="match status" value="1"/>
</dbReference>
<sequence length="323" mass="34086">MRWIRGAAPAGRGALIACRAVVTVTVLLSVYLLGAGWLASSVIGDKMLRAGLEFSDARPADPTEPGFRGDPRQAFGHAFSDVSIATPVGPAPAWLVPGTARTWAIYVHGIKGNREDGYRHLSVLAPAGYPTLLITYRNDDGAPPDPTGMVSFGLNEWLDLQAAVDHALAAGAARVILIGTSMGGAIIGQFLARSPTVDRVAAVVLDSPALDGPAVVEDMLHTRGLPFASTIGSLGVWLADLRYPVQIGQAVCVEAVARYRGPLFIAHGDQDEVVSVAVSDRMVAARDGHTTYLRTHGGHLQSWPEDPGRYRRELAAFLAGIGG</sequence>
<keyword evidence="1" id="KW-0812">Transmembrane</keyword>
<dbReference type="SUPFAM" id="SSF53474">
    <property type="entry name" value="alpha/beta-Hydrolases"/>
    <property type="match status" value="1"/>
</dbReference>
<proteinExistence type="predicted"/>
<dbReference type="InterPro" id="IPR000073">
    <property type="entry name" value="AB_hydrolase_1"/>
</dbReference>
<dbReference type="RefSeq" id="WP_203691018.1">
    <property type="nucleotide sequence ID" value="NZ_BAAALC010000016.1"/>
</dbReference>
<dbReference type="Gene3D" id="3.40.50.1820">
    <property type="entry name" value="alpha/beta hydrolase"/>
    <property type="match status" value="1"/>
</dbReference>
<dbReference type="GO" id="GO:0003824">
    <property type="term" value="F:catalytic activity"/>
    <property type="evidence" value="ECO:0007669"/>
    <property type="project" value="UniProtKB-ARBA"/>
</dbReference>
<feature type="domain" description="AB hydrolase-1" evidence="2">
    <location>
        <begin position="105"/>
        <end position="211"/>
    </location>
</feature>
<feature type="transmembrane region" description="Helical" evidence="1">
    <location>
        <begin position="20"/>
        <end position="39"/>
    </location>
</feature>
<organism evidence="3 4">
    <name type="scientific">Catellatospora coxensis</name>
    <dbReference type="NCBI Taxonomy" id="310354"/>
    <lineage>
        <taxon>Bacteria</taxon>
        <taxon>Bacillati</taxon>
        <taxon>Actinomycetota</taxon>
        <taxon>Actinomycetes</taxon>
        <taxon>Micromonosporales</taxon>
        <taxon>Micromonosporaceae</taxon>
        <taxon>Catellatospora</taxon>
    </lineage>
</organism>
<reference evidence="3 4" key="1">
    <citation type="submission" date="2021-01" db="EMBL/GenBank/DDBJ databases">
        <title>Whole genome shotgun sequence of Catellatospora coxensis NBRC 107359.</title>
        <authorList>
            <person name="Komaki H."/>
            <person name="Tamura T."/>
        </authorList>
    </citation>
    <scope>NUCLEOTIDE SEQUENCE [LARGE SCALE GENOMIC DNA]</scope>
    <source>
        <strain evidence="3 4">NBRC 107359</strain>
    </source>
</reference>
<comment type="caution">
    <text evidence="3">The sequence shown here is derived from an EMBL/GenBank/DDBJ whole genome shotgun (WGS) entry which is preliminary data.</text>
</comment>
<keyword evidence="1" id="KW-1133">Transmembrane helix</keyword>